<proteinExistence type="inferred from homology"/>
<feature type="domain" description="Carrier" evidence="10">
    <location>
        <begin position="1"/>
        <end position="74"/>
    </location>
</feature>
<gene>
    <name evidence="7 11" type="primary">acpP</name>
    <name evidence="11" type="ORF">G5B17_16050</name>
</gene>
<comment type="caution">
    <text evidence="11">The sequence shown here is derived from an EMBL/GenBank/DDBJ whole genome shotgun (WGS) entry which is preliminary data.</text>
</comment>
<evidence type="ECO:0000313" key="11">
    <source>
        <dbReference type="EMBL" id="NSG86883.1"/>
    </source>
</evidence>
<dbReference type="NCBIfam" id="TIGR00517">
    <property type="entry name" value="acyl_carrier"/>
    <property type="match status" value="1"/>
</dbReference>
<dbReference type="PANTHER" id="PTHR20863">
    <property type="entry name" value="ACYL CARRIER PROTEIN"/>
    <property type="match status" value="1"/>
</dbReference>
<keyword evidence="6 7" id="KW-0275">Fatty acid biosynthesis</keyword>
<keyword evidence="5 7" id="KW-0443">Lipid metabolism</keyword>
<dbReference type="SUPFAM" id="SSF47336">
    <property type="entry name" value="ACP-like"/>
    <property type="match status" value="1"/>
</dbReference>
<evidence type="ECO:0000256" key="6">
    <source>
        <dbReference type="ARBA" id="ARBA00023160"/>
    </source>
</evidence>
<comment type="pathway">
    <text evidence="7 9">Lipid metabolism; fatty acid biosynthesis.</text>
</comment>
<comment type="subcellular location">
    <subcellularLocation>
        <location evidence="7">Cytoplasm</location>
    </subcellularLocation>
</comment>
<evidence type="ECO:0000313" key="12">
    <source>
        <dbReference type="Proteomes" id="UP001644719"/>
    </source>
</evidence>
<comment type="function">
    <text evidence="7 9">Carrier of the growing fatty acid chain in fatty acid biosynthesis.</text>
</comment>
<keyword evidence="7" id="KW-0963">Cytoplasm</keyword>
<dbReference type="InterPro" id="IPR036736">
    <property type="entry name" value="ACP-like_sf"/>
</dbReference>
<comment type="similarity">
    <text evidence="7">Belongs to the acyl carrier protein (ACP) family.</text>
</comment>
<dbReference type="Gene3D" id="1.10.1200.10">
    <property type="entry name" value="ACP-like"/>
    <property type="match status" value="1"/>
</dbReference>
<evidence type="ECO:0000256" key="8">
    <source>
        <dbReference type="NCBIfam" id="TIGR00517"/>
    </source>
</evidence>
<dbReference type="PROSITE" id="PS50075">
    <property type="entry name" value="CARRIER"/>
    <property type="match status" value="1"/>
</dbReference>
<evidence type="ECO:0000256" key="1">
    <source>
        <dbReference type="ARBA" id="ARBA00022450"/>
    </source>
</evidence>
<name>A0ABX2H9X7_9FIRM</name>
<accession>A0ABX2H9X7</accession>
<dbReference type="NCBIfam" id="NF002150">
    <property type="entry name" value="PRK00982.1-4"/>
    <property type="match status" value="1"/>
</dbReference>
<keyword evidence="12" id="KW-1185">Reference proteome</keyword>
<evidence type="ECO:0000256" key="7">
    <source>
        <dbReference type="HAMAP-Rule" id="MF_01217"/>
    </source>
</evidence>
<evidence type="ECO:0000259" key="10">
    <source>
        <dbReference type="PROSITE" id="PS50075"/>
    </source>
</evidence>
<dbReference type="HAMAP" id="MF_01217">
    <property type="entry name" value="Acyl_carrier"/>
    <property type="match status" value="1"/>
</dbReference>
<keyword evidence="3 7" id="KW-0597">Phosphoprotein</keyword>
<dbReference type="InterPro" id="IPR003231">
    <property type="entry name" value="ACP"/>
</dbReference>
<dbReference type="Pfam" id="PF00550">
    <property type="entry name" value="PP-binding"/>
    <property type="match status" value="1"/>
</dbReference>
<reference evidence="11 12" key="1">
    <citation type="journal article" date="2020" name="Cell Host Microbe">
        <title>Functional and Genomic Variation between Human-Derived Isolates of Lachnospiraceae Reveals Inter- and Intra-Species Diversity.</title>
        <authorList>
            <person name="Sorbara M.T."/>
            <person name="Littmann E.R."/>
            <person name="Fontana E."/>
            <person name="Moody T.U."/>
            <person name="Kohout C.E."/>
            <person name="Gjonbalaj M."/>
            <person name="Eaton V."/>
            <person name="Seok R."/>
            <person name="Leiner I.M."/>
            <person name="Pamer E.G."/>
        </authorList>
    </citation>
    <scope>NUCLEOTIDE SEQUENCE [LARGE SCALE GENOMIC DNA]</scope>
    <source>
        <strain evidence="11 12">MSK.17.74</strain>
    </source>
</reference>
<evidence type="ECO:0000256" key="9">
    <source>
        <dbReference type="RuleBase" id="RU003545"/>
    </source>
</evidence>
<keyword evidence="2 7" id="KW-0444">Lipid biosynthesis</keyword>
<dbReference type="RefSeq" id="WP_118578781.1">
    <property type="nucleotide sequence ID" value="NZ_JAAINN010000004.1"/>
</dbReference>
<comment type="PTM">
    <text evidence="7">4'-phosphopantetheine is transferred from CoA to a specific serine of apo-ACP by AcpS. This modification is essential for activity because fatty acids are bound in thioester linkage to the sulfhydryl of the prosthetic group.</text>
</comment>
<protein>
    <recommendedName>
        <fullName evidence="7 8">Acyl carrier protein</fullName>
        <shortName evidence="7">ACP</shortName>
    </recommendedName>
</protein>
<dbReference type="PANTHER" id="PTHR20863:SF76">
    <property type="entry name" value="CARRIER DOMAIN-CONTAINING PROTEIN"/>
    <property type="match status" value="1"/>
</dbReference>
<dbReference type="Proteomes" id="UP001644719">
    <property type="component" value="Unassembled WGS sequence"/>
</dbReference>
<dbReference type="EMBL" id="JAAITS010000053">
    <property type="protein sequence ID" value="NSG86883.1"/>
    <property type="molecule type" value="Genomic_DNA"/>
</dbReference>
<evidence type="ECO:0000256" key="2">
    <source>
        <dbReference type="ARBA" id="ARBA00022516"/>
    </source>
</evidence>
<keyword evidence="4 7" id="KW-0276">Fatty acid metabolism</keyword>
<comment type="PTM">
    <text evidence="9">4'-phosphopantetheine is transferred from CoA to a specific serine of apo-ACP by acpS.</text>
</comment>
<keyword evidence="1 7" id="KW-0596">Phosphopantetheine</keyword>
<dbReference type="GeneID" id="69513601"/>
<feature type="modified residue" description="O-(pantetheine 4'-phosphoryl)serine" evidence="7">
    <location>
        <position position="34"/>
    </location>
</feature>
<dbReference type="InterPro" id="IPR009081">
    <property type="entry name" value="PP-bd_ACP"/>
</dbReference>
<dbReference type="NCBIfam" id="NF002148">
    <property type="entry name" value="PRK00982.1-2"/>
    <property type="match status" value="1"/>
</dbReference>
<evidence type="ECO:0000256" key="5">
    <source>
        <dbReference type="ARBA" id="ARBA00023098"/>
    </source>
</evidence>
<organism evidence="11 12">
    <name type="scientific">Blautia faecis</name>
    <dbReference type="NCBI Taxonomy" id="871665"/>
    <lineage>
        <taxon>Bacteria</taxon>
        <taxon>Bacillati</taxon>
        <taxon>Bacillota</taxon>
        <taxon>Clostridia</taxon>
        <taxon>Lachnospirales</taxon>
        <taxon>Lachnospiraceae</taxon>
        <taxon>Blautia</taxon>
    </lineage>
</organism>
<evidence type="ECO:0000256" key="4">
    <source>
        <dbReference type="ARBA" id="ARBA00022832"/>
    </source>
</evidence>
<sequence length="74" mass="8261">MLEKIKEIAADSLGADVSTMTAETSFKEDLGADSLDLFEMVMALEEEFEVEIPTEDLENIKTIGDVESYLQSRQ</sequence>
<evidence type="ECO:0000256" key="3">
    <source>
        <dbReference type="ARBA" id="ARBA00022553"/>
    </source>
</evidence>